<dbReference type="KEGG" id="srt:Srot_0018"/>
<reference evidence="1 2" key="1">
    <citation type="journal article" date="2010" name="Stand. Genomic Sci.">
        <title>Complete genome sequence of Segniliparus rotundus type strain (CDC 1076).</title>
        <authorList>
            <person name="Sikorski J."/>
            <person name="Lapidus A."/>
            <person name="Copeland A."/>
            <person name="Misra M."/>
            <person name="Glavina Del Rio T."/>
            <person name="Nolan M."/>
            <person name="Lucas S."/>
            <person name="Chen F."/>
            <person name="Tice H."/>
            <person name="Cheng J.F."/>
            <person name="Jando M."/>
            <person name="Schneider S."/>
            <person name="Bruce D."/>
            <person name="Goodwin L."/>
            <person name="Pitluck S."/>
            <person name="Liolios K."/>
            <person name="Mikhailova N."/>
            <person name="Pati A."/>
            <person name="Ivanova N."/>
            <person name="Mavromatis K."/>
            <person name="Chen A."/>
            <person name="Palaniappan K."/>
            <person name="Chertkov O."/>
            <person name="Land M."/>
            <person name="Hauser L."/>
            <person name="Chang Y.J."/>
            <person name="Jeffries C.D."/>
            <person name="Brettin T."/>
            <person name="Detter J.C."/>
            <person name="Han C."/>
            <person name="Rohde M."/>
            <person name="Goker M."/>
            <person name="Bristow J."/>
            <person name="Eisen J.A."/>
            <person name="Markowitz V."/>
            <person name="Hugenholtz P."/>
            <person name="Kyrpides N.C."/>
            <person name="Klenk H.P."/>
        </authorList>
    </citation>
    <scope>NUCLEOTIDE SEQUENCE [LARGE SCALE GENOMIC DNA]</scope>
    <source>
        <strain evidence="2">ATCC BAA-972 / CDC 1076 / CIP 108378 / DSM 44985 / JCM 13578</strain>
    </source>
</reference>
<protein>
    <recommendedName>
        <fullName evidence="3">DUF1365 domain-containing protein</fullName>
    </recommendedName>
</protein>
<keyword evidence="2" id="KW-1185">Reference proteome</keyword>
<sequence>MLTPKLYRTEIAHTRLSPIRHEFRYRGYSWHVDVDNLPRLPLWLRPFAGFQAKDHFTGQPQASLRERVDACLAANGLEPPGGPVTALVQARVLGYVFNPLSLYWCHDTEGRLRHIIAEVHNTYGGRHAYPFQPDDKGGATLAKEFYVSPFNPVDGHYCIRAPEPETDLDVSVVLRRAGAAVFVATMRGKALPATAGRLARLQLAAPLAPLVGSLRIRKQGIMLWLRGLKVVPR</sequence>
<dbReference type="EMBL" id="CP001958">
    <property type="protein sequence ID" value="ADG96511.1"/>
    <property type="molecule type" value="Genomic_DNA"/>
</dbReference>
<evidence type="ECO:0000313" key="1">
    <source>
        <dbReference type="EMBL" id="ADG96511.1"/>
    </source>
</evidence>
<proteinExistence type="predicted"/>
<dbReference type="OrthoDB" id="9778801at2"/>
<evidence type="ECO:0000313" key="2">
    <source>
        <dbReference type="Proteomes" id="UP000002247"/>
    </source>
</evidence>
<dbReference type="eggNOG" id="COG3496">
    <property type="taxonomic scope" value="Bacteria"/>
</dbReference>
<name>D6Z9I4_SEGRD</name>
<dbReference type="HOGENOM" id="CLU_065913_1_0_11"/>
<gene>
    <name evidence="1" type="ordered locus">Srot_0018</name>
</gene>
<dbReference type="InterPro" id="IPR010775">
    <property type="entry name" value="DUF1365"/>
</dbReference>
<organism evidence="1 2">
    <name type="scientific">Segniliparus rotundus (strain ATCC BAA-972 / CDC 1076 / CIP 108378 / DSM 44985 / JCM 13578)</name>
    <dbReference type="NCBI Taxonomy" id="640132"/>
    <lineage>
        <taxon>Bacteria</taxon>
        <taxon>Bacillati</taxon>
        <taxon>Actinomycetota</taxon>
        <taxon>Actinomycetes</taxon>
        <taxon>Mycobacteriales</taxon>
        <taxon>Segniliparaceae</taxon>
        <taxon>Segniliparus</taxon>
    </lineage>
</organism>
<dbReference type="RefSeq" id="WP_013136967.1">
    <property type="nucleotide sequence ID" value="NC_014168.1"/>
</dbReference>
<dbReference type="PANTHER" id="PTHR33973">
    <property type="entry name" value="OS07G0153300 PROTEIN"/>
    <property type="match status" value="1"/>
</dbReference>
<dbReference type="Proteomes" id="UP000002247">
    <property type="component" value="Chromosome"/>
</dbReference>
<dbReference type="STRING" id="640132.Srot_0018"/>
<accession>D6Z9I4</accession>
<dbReference type="Pfam" id="PF07103">
    <property type="entry name" value="DUF1365"/>
    <property type="match status" value="1"/>
</dbReference>
<evidence type="ECO:0008006" key="3">
    <source>
        <dbReference type="Google" id="ProtNLM"/>
    </source>
</evidence>
<dbReference type="AlphaFoldDB" id="D6Z9I4"/>
<dbReference type="PANTHER" id="PTHR33973:SF4">
    <property type="entry name" value="OS07G0153300 PROTEIN"/>
    <property type="match status" value="1"/>
</dbReference>